<organism evidence="1 2">
    <name type="scientific">Puniceispirillum marinum (strain IMCC1322)</name>
    <dbReference type="NCBI Taxonomy" id="488538"/>
    <lineage>
        <taxon>Bacteria</taxon>
        <taxon>Pseudomonadati</taxon>
        <taxon>Pseudomonadota</taxon>
        <taxon>Alphaproteobacteria</taxon>
        <taxon>Candidatus Puniceispirillales</taxon>
        <taxon>Candidatus Puniceispirillaceae</taxon>
        <taxon>Candidatus Puniceispirillum</taxon>
    </lineage>
</organism>
<gene>
    <name evidence="1" type="ordered locus">SAR116_0087</name>
</gene>
<evidence type="ECO:0000313" key="1">
    <source>
        <dbReference type="EMBL" id="ADE38330.1"/>
    </source>
</evidence>
<proteinExistence type="predicted"/>
<sequence length="57" mass="6262">MIGLGADPFEIWGRGMLARRPCVAPVSPLCRPCVASYATLMLNESAKIEQKVKMLLK</sequence>
<evidence type="ECO:0000313" key="2">
    <source>
        <dbReference type="Proteomes" id="UP000007460"/>
    </source>
</evidence>
<dbReference type="Proteomes" id="UP000007460">
    <property type="component" value="Chromosome"/>
</dbReference>
<protein>
    <submittedName>
        <fullName evidence="1">Uncharacterized protein</fullName>
    </submittedName>
</protein>
<dbReference type="AlphaFoldDB" id="D5BNR3"/>
<keyword evidence="2" id="KW-1185">Reference proteome</keyword>
<dbReference type="STRING" id="488538.SAR116_0087"/>
<dbReference type="HOGENOM" id="CLU_2993461_0_0_5"/>
<dbReference type="KEGG" id="apb:SAR116_0087"/>
<dbReference type="EMBL" id="CP001751">
    <property type="protein sequence ID" value="ADE38330.1"/>
    <property type="molecule type" value="Genomic_DNA"/>
</dbReference>
<reference evidence="1 2" key="1">
    <citation type="journal article" date="2010" name="J. Bacteriol.">
        <title>Complete genome sequence of "Candidatus Puniceispirillum marinum" IMCC1322, a representative of the SAR116 clade in the Alphaproteobacteria.</title>
        <authorList>
            <person name="Oh H.M."/>
            <person name="Kwon K.K."/>
            <person name="Kang I."/>
            <person name="Kang S.G."/>
            <person name="Lee J.H."/>
            <person name="Kim S.J."/>
            <person name="Cho J.C."/>
        </authorList>
    </citation>
    <scope>NUCLEOTIDE SEQUENCE [LARGE SCALE GENOMIC DNA]</scope>
    <source>
        <strain evidence="1 2">IMCC1322</strain>
    </source>
</reference>
<name>D5BNR3_PUNMI</name>
<accession>D5BNR3</accession>